<feature type="region of interest" description="Disordered" evidence="1">
    <location>
        <begin position="227"/>
        <end position="246"/>
    </location>
</feature>
<feature type="transmembrane region" description="Helical" evidence="2">
    <location>
        <begin position="111"/>
        <end position="130"/>
    </location>
</feature>
<evidence type="ECO:0000313" key="4">
    <source>
        <dbReference type="Proteomes" id="UP000499080"/>
    </source>
</evidence>
<dbReference type="AlphaFoldDB" id="A0A4Y2I4Q4"/>
<evidence type="ECO:0000256" key="1">
    <source>
        <dbReference type="SAM" id="MobiDB-lite"/>
    </source>
</evidence>
<keyword evidence="2" id="KW-0812">Transmembrane</keyword>
<proteinExistence type="predicted"/>
<protein>
    <submittedName>
        <fullName evidence="3">Uncharacterized protein</fullName>
    </submittedName>
</protein>
<organism evidence="3 4">
    <name type="scientific">Araneus ventricosus</name>
    <name type="common">Orbweaver spider</name>
    <name type="synonym">Epeira ventricosa</name>
    <dbReference type="NCBI Taxonomy" id="182803"/>
    <lineage>
        <taxon>Eukaryota</taxon>
        <taxon>Metazoa</taxon>
        <taxon>Ecdysozoa</taxon>
        <taxon>Arthropoda</taxon>
        <taxon>Chelicerata</taxon>
        <taxon>Arachnida</taxon>
        <taxon>Araneae</taxon>
        <taxon>Araneomorphae</taxon>
        <taxon>Entelegynae</taxon>
        <taxon>Araneoidea</taxon>
        <taxon>Araneidae</taxon>
        <taxon>Araneus</taxon>
    </lineage>
</organism>
<evidence type="ECO:0000313" key="3">
    <source>
        <dbReference type="EMBL" id="GBM72554.1"/>
    </source>
</evidence>
<dbReference type="Proteomes" id="UP000499080">
    <property type="component" value="Unassembled WGS sequence"/>
</dbReference>
<comment type="caution">
    <text evidence="3">The sequence shown here is derived from an EMBL/GenBank/DDBJ whole genome shotgun (WGS) entry which is preliminary data.</text>
</comment>
<name>A0A4Y2I4Q4_ARAVE</name>
<reference evidence="3 4" key="1">
    <citation type="journal article" date="2019" name="Sci. Rep.">
        <title>Orb-weaving spider Araneus ventricosus genome elucidates the spidroin gene catalogue.</title>
        <authorList>
            <person name="Kono N."/>
            <person name="Nakamura H."/>
            <person name="Ohtoshi R."/>
            <person name="Moran D.A.P."/>
            <person name="Shinohara A."/>
            <person name="Yoshida Y."/>
            <person name="Fujiwara M."/>
            <person name="Mori M."/>
            <person name="Tomita M."/>
            <person name="Arakawa K."/>
        </authorList>
    </citation>
    <scope>NUCLEOTIDE SEQUENCE [LARGE SCALE GENOMIC DNA]</scope>
</reference>
<feature type="region of interest" description="Disordered" evidence="1">
    <location>
        <begin position="155"/>
        <end position="182"/>
    </location>
</feature>
<gene>
    <name evidence="3" type="ORF">AVEN_259835_1</name>
</gene>
<keyword evidence="2" id="KW-0472">Membrane</keyword>
<evidence type="ECO:0000256" key="2">
    <source>
        <dbReference type="SAM" id="Phobius"/>
    </source>
</evidence>
<keyword evidence="2" id="KW-1133">Transmembrane helix</keyword>
<sequence>MKVATGSPGGNHSIGQYLSVHEDSFSNPPTNRRLEAAFVVDWSKMMKFKASRFAFRPEDDEDLIINGDDEDMLRHDFFRSTTRKRYTWEDWPVHTRDPIDYREESTPPVSTYYFIVIFLIFFVYICIKILSENGCCSAESDSHSSISAETFAILHPPPQRRTYQSTQEHRPPTGRNQFPDSKRELFSEPAMRDSFSEPAMRDSFSELVSNRGEAHATGATISFVNSSYASSTQGRREPDNTVTEKPPDYCTVTLSDLVNPTNPTFPVVKIDNDTPPPEYDKVNPFFK</sequence>
<dbReference type="EMBL" id="BGPR01002383">
    <property type="protein sequence ID" value="GBM72554.1"/>
    <property type="molecule type" value="Genomic_DNA"/>
</dbReference>
<accession>A0A4Y2I4Q4</accession>
<keyword evidence="4" id="KW-1185">Reference proteome</keyword>